<evidence type="ECO:0000256" key="8">
    <source>
        <dbReference type="ARBA" id="ARBA00023242"/>
    </source>
</evidence>
<dbReference type="SUPFAM" id="SSF103612">
    <property type="entry name" value="SBT domain"/>
    <property type="match status" value="1"/>
</dbReference>
<keyword evidence="8" id="KW-0539">Nucleus</keyword>
<dbReference type="GO" id="GO:0005634">
    <property type="term" value="C:nucleus"/>
    <property type="evidence" value="ECO:0007669"/>
    <property type="project" value="UniProtKB-SubCell"/>
</dbReference>
<evidence type="ECO:0000256" key="4">
    <source>
        <dbReference type="ARBA" id="ARBA00022833"/>
    </source>
</evidence>
<keyword evidence="7" id="KW-0804">Transcription</keyword>
<evidence type="ECO:0000256" key="7">
    <source>
        <dbReference type="ARBA" id="ARBA00023163"/>
    </source>
</evidence>
<proteinExistence type="evidence at transcript level"/>
<keyword evidence="3 9" id="KW-0863">Zinc-finger</keyword>
<dbReference type="GO" id="GO:0003677">
    <property type="term" value="F:DNA binding"/>
    <property type="evidence" value="ECO:0007669"/>
    <property type="project" value="UniProtKB-KW"/>
</dbReference>
<protein>
    <submittedName>
        <fullName evidence="12">Predicted protein</fullName>
    </submittedName>
</protein>
<dbReference type="AlphaFoldDB" id="F2DCJ3"/>
<evidence type="ECO:0000256" key="10">
    <source>
        <dbReference type="SAM" id="MobiDB-lite"/>
    </source>
</evidence>
<dbReference type="FunFam" id="4.10.1100.10:FF:000001">
    <property type="entry name" value="Squamosa promoter-binding-like protein 14"/>
    <property type="match status" value="1"/>
</dbReference>
<accession>F2DCJ3</accession>
<dbReference type="InterPro" id="IPR036893">
    <property type="entry name" value="SBP_sf"/>
</dbReference>
<keyword evidence="4" id="KW-0862">Zinc</keyword>
<sequence>MEWTAPKSTPSSPPHLLWDWGDAAALGSSGEAAGRRGKEKRARGEGAGGGGGGGGVRCQVEGCGTELAAAKEYHRKHRVCEAHTKSPRVVVAGQERRFCQQCSRFHGLSEFDQKKRSCRRRLSDHNARRRKPQPDAFSFAPARLPSSLMFDDRRQISFVWDKDPLGHGRPFPCSPWDSPSDFKPPQVKEIREVSINGQVHFDKSHLPNAVPALSHDIAELLPMKGPDASATASKLGGAPDLQRALSLLSASSCGLPDPVQQASCLVQFTGASQNSRGLPSPHGGSPPSASCAEGQAMAPSPQFVRFTMDGASSGYESTFLRRKPDELIRETYAPLCDLDLRHGRAYARTAPVNY</sequence>
<dbReference type="Gene3D" id="4.10.1100.10">
    <property type="entry name" value="Transcription factor, SBP-box domain"/>
    <property type="match status" value="1"/>
</dbReference>
<feature type="compositionally biased region" description="Gly residues" evidence="10">
    <location>
        <begin position="45"/>
        <end position="56"/>
    </location>
</feature>
<dbReference type="InterPro" id="IPR004333">
    <property type="entry name" value="SBP_dom"/>
</dbReference>
<evidence type="ECO:0000259" key="11">
    <source>
        <dbReference type="PROSITE" id="PS51141"/>
    </source>
</evidence>
<dbReference type="EMBL" id="AK361610">
    <property type="protein sequence ID" value="BAJ92814.1"/>
    <property type="molecule type" value="mRNA"/>
</dbReference>
<evidence type="ECO:0000313" key="12">
    <source>
        <dbReference type="EMBL" id="BAJ92814.1"/>
    </source>
</evidence>
<evidence type="ECO:0000256" key="6">
    <source>
        <dbReference type="ARBA" id="ARBA00023125"/>
    </source>
</evidence>
<dbReference type="PANTHER" id="PTHR31251:SF7">
    <property type="entry name" value="SQUAMOSA PROMOTER-BINDING-LIKE PROTEIN 4"/>
    <property type="match status" value="1"/>
</dbReference>
<dbReference type="GO" id="GO:0008270">
    <property type="term" value="F:zinc ion binding"/>
    <property type="evidence" value="ECO:0007669"/>
    <property type="project" value="UniProtKB-KW"/>
</dbReference>
<organism evidence="12">
    <name type="scientific">Hordeum vulgare subsp. vulgare</name>
    <name type="common">Domesticated barley</name>
    <dbReference type="NCBI Taxonomy" id="112509"/>
    <lineage>
        <taxon>Eukaryota</taxon>
        <taxon>Viridiplantae</taxon>
        <taxon>Streptophyta</taxon>
        <taxon>Embryophyta</taxon>
        <taxon>Tracheophyta</taxon>
        <taxon>Spermatophyta</taxon>
        <taxon>Magnoliopsida</taxon>
        <taxon>Liliopsida</taxon>
        <taxon>Poales</taxon>
        <taxon>Poaceae</taxon>
        <taxon>BOP clade</taxon>
        <taxon>Pooideae</taxon>
        <taxon>Triticodae</taxon>
        <taxon>Triticeae</taxon>
        <taxon>Hordeinae</taxon>
        <taxon>Hordeum</taxon>
    </lineage>
</organism>
<feature type="compositionally biased region" description="Low complexity" evidence="10">
    <location>
        <begin position="21"/>
        <end position="32"/>
    </location>
</feature>
<evidence type="ECO:0000256" key="5">
    <source>
        <dbReference type="ARBA" id="ARBA00023015"/>
    </source>
</evidence>
<evidence type="ECO:0000256" key="2">
    <source>
        <dbReference type="ARBA" id="ARBA00022723"/>
    </source>
</evidence>
<dbReference type="InterPro" id="IPR044817">
    <property type="entry name" value="SBP-like"/>
</dbReference>
<feature type="region of interest" description="Disordered" evidence="10">
    <location>
        <begin position="272"/>
        <end position="296"/>
    </location>
</feature>
<evidence type="ECO:0000256" key="9">
    <source>
        <dbReference type="PROSITE-ProRule" id="PRU00470"/>
    </source>
</evidence>
<dbReference type="PANTHER" id="PTHR31251">
    <property type="entry name" value="SQUAMOSA PROMOTER-BINDING-LIKE PROTEIN 4"/>
    <property type="match status" value="1"/>
</dbReference>
<dbReference type="Pfam" id="PF03110">
    <property type="entry name" value="SBP"/>
    <property type="match status" value="1"/>
</dbReference>
<keyword evidence="6" id="KW-0238">DNA-binding</keyword>
<evidence type="ECO:0000256" key="3">
    <source>
        <dbReference type="ARBA" id="ARBA00022771"/>
    </source>
</evidence>
<keyword evidence="2" id="KW-0479">Metal-binding</keyword>
<feature type="compositionally biased region" description="Polar residues" evidence="10">
    <location>
        <begin position="1"/>
        <end position="10"/>
    </location>
</feature>
<reference evidence="12" key="1">
    <citation type="journal article" date="2011" name="Plant Physiol.">
        <title>Comprehensive sequence analysis of 24,783 barley full-length cDNAs derived from 12 clone libraries.</title>
        <authorList>
            <person name="Matsumoto T."/>
            <person name="Tanaka T."/>
            <person name="Sakai H."/>
            <person name="Amano N."/>
            <person name="Kanamori H."/>
            <person name="Kurita K."/>
            <person name="Kikuta A."/>
            <person name="Kamiya K."/>
            <person name="Yamamoto M."/>
            <person name="Ikawa H."/>
            <person name="Fujii N."/>
            <person name="Hori K."/>
            <person name="Itoh T."/>
            <person name="Sato K."/>
        </authorList>
    </citation>
    <scope>NUCLEOTIDE SEQUENCE</scope>
    <source>
        <tissue evidence="12">Leaf</tissue>
    </source>
</reference>
<feature type="region of interest" description="Disordered" evidence="10">
    <location>
        <begin position="1"/>
        <end position="57"/>
    </location>
</feature>
<feature type="domain" description="SBP-type" evidence="11">
    <location>
        <begin position="55"/>
        <end position="132"/>
    </location>
</feature>
<feature type="compositionally biased region" description="Low complexity" evidence="10">
    <location>
        <begin position="275"/>
        <end position="290"/>
    </location>
</feature>
<evidence type="ECO:0000256" key="1">
    <source>
        <dbReference type="ARBA" id="ARBA00004123"/>
    </source>
</evidence>
<comment type="subcellular location">
    <subcellularLocation>
        <location evidence="1">Nucleus</location>
    </subcellularLocation>
</comment>
<keyword evidence="5" id="KW-0805">Transcription regulation</keyword>
<dbReference type="PROSITE" id="PS51141">
    <property type="entry name" value="ZF_SBP"/>
    <property type="match status" value="1"/>
</dbReference>
<name>F2DCJ3_HORVV</name>